<dbReference type="Pfam" id="PF17954">
    <property type="entry name" value="Pirin_C_2"/>
    <property type="match status" value="1"/>
</dbReference>
<dbReference type="PANTHER" id="PTHR43212:SF3">
    <property type="entry name" value="QUERCETIN 2,3-DIOXYGENASE"/>
    <property type="match status" value="1"/>
</dbReference>
<feature type="binding site" evidence="2">
    <location>
        <position position="103"/>
    </location>
    <ligand>
        <name>Fe cation</name>
        <dbReference type="ChEBI" id="CHEBI:24875"/>
    </ligand>
</feature>
<evidence type="ECO:0000313" key="6">
    <source>
        <dbReference type="EMBL" id="RID87752.1"/>
    </source>
</evidence>
<organism evidence="6 7">
    <name type="scientific">Mesobacillus zeae</name>
    <dbReference type="NCBI Taxonomy" id="1917180"/>
    <lineage>
        <taxon>Bacteria</taxon>
        <taxon>Bacillati</taxon>
        <taxon>Bacillota</taxon>
        <taxon>Bacilli</taxon>
        <taxon>Bacillales</taxon>
        <taxon>Bacillaceae</taxon>
        <taxon>Mesobacillus</taxon>
    </lineage>
</organism>
<evidence type="ECO:0000256" key="3">
    <source>
        <dbReference type="RuleBase" id="RU003457"/>
    </source>
</evidence>
<feature type="binding site" evidence="2">
    <location>
        <position position="59"/>
    </location>
    <ligand>
        <name>Fe cation</name>
        <dbReference type="ChEBI" id="CHEBI:24875"/>
    </ligand>
</feature>
<dbReference type="InterPro" id="IPR041602">
    <property type="entry name" value="Quercetinase_C"/>
</dbReference>
<comment type="caution">
    <text evidence="6">The sequence shown here is derived from an EMBL/GenBank/DDBJ whole genome shotgun (WGS) entry which is preliminary data.</text>
</comment>
<feature type="domain" description="Quercetin 2,3-dioxygenase C-terminal cupin" evidence="5">
    <location>
        <begin position="147"/>
        <end position="233"/>
    </location>
</feature>
<keyword evidence="7" id="KW-1185">Reference proteome</keyword>
<dbReference type="RefSeq" id="WP_119111324.1">
    <property type="nucleotide sequence ID" value="NZ_CBCSEO010000001.1"/>
</dbReference>
<dbReference type="PIRSF" id="PIRSF006232">
    <property type="entry name" value="Pirin"/>
    <property type="match status" value="1"/>
</dbReference>
<dbReference type="InterPro" id="IPR003829">
    <property type="entry name" value="Pirin_N_dom"/>
</dbReference>
<dbReference type="SUPFAM" id="SSF51182">
    <property type="entry name" value="RmlC-like cupins"/>
    <property type="match status" value="1"/>
</dbReference>
<protein>
    <submittedName>
        <fullName evidence="6">Pirin family protein</fullName>
    </submittedName>
</protein>
<evidence type="ECO:0000256" key="1">
    <source>
        <dbReference type="ARBA" id="ARBA00008416"/>
    </source>
</evidence>
<comment type="cofactor">
    <cofactor evidence="2">
        <name>Fe cation</name>
        <dbReference type="ChEBI" id="CHEBI:24875"/>
    </cofactor>
    <text evidence="2">Binds 1 Fe cation per subunit.</text>
</comment>
<sequence>MIKIYPAASRYSSDHGWLKTSHSFSFAEYYDPSNMNFGPLRVLNDDFVAPMRGFGSHPHKEMEIVSIVLDGYLQHTDSSGGTATTTFGEVQRMSAGTGVVHSEVNPNPEEKVNFLQLWFLPEEKGLVPSYEKTRFNVEKMNNQLLPIVSKQYASDEISYIHQDLTIYIADLEADTNLSYLAKEGRKAFLFVIEGELSINETYKLDRRDSARVSDLPKIGLSSVNGARFMLIDLP</sequence>
<feature type="domain" description="Pirin N-terminal" evidence="4">
    <location>
        <begin position="11"/>
        <end position="118"/>
    </location>
</feature>
<dbReference type="CDD" id="cd02910">
    <property type="entry name" value="cupin_Yhhw_N"/>
    <property type="match status" value="1"/>
</dbReference>
<keyword evidence="2" id="KW-0479">Metal-binding</keyword>
<evidence type="ECO:0000259" key="5">
    <source>
        <dbReference type="Pfam" id="PF17954"/>
    </source>
</evidence>
<keyword evidence="2" id="KW-0408">Iron</keyword>
<feature type="binding site" evidence="2">
    <location>
        <position position="57"/>
    </location>
    <ligand>
        <name>Fe cation</name>
        <dbReference type="ChEBI" id="CHEBI:24875"/>
    </ligand>
</feature>
<dbReference type="InterPro" id="IPR011051">
    <property type="entry name" value="RmlC_Cupin_sf"/>
</dbReference>
<comment type="similarity">
    <text evidence="1 3">Belongs to the pirin family.</text>
</comment>
<evidence type="ECO:0000256" key="2">
    <source>
        <dbReference type="PIRSR" id="PIRSR006232-1"/>
    </source>
</evidence>
<name>A0A398BD16_9BACI</name>
<dbReference type="InterPro" id="IPR014710">
    <property type="entry name" value="RmlC-like_jellyroll"/>
</dbReference>
<feature type="binding site" evidence="2">
    <location>
        <position position="101"/>
    </location>
    <ligand>
        <name>Fe cation</name>
        <dbReference type="ChEBI" id="CHEBI:24875"/>
    </ligand>
</feature>
<dbReference type="AlphaFoldDB" id="A0A398BD16"/>
<reference evidence="6 7" key="1">
    <citation type="submission" date="2018-08" db="EMBL/GenBank/DDBJ databases">
        <title>Bacillus jemisoniae sp. nov., Bacillus chryseoplanitiae sp. nov., Bacillus resnikiae sp. nov., and Bacillus frankliniae sp. nov., isolated from Viking spacecraft and associated surfaces.</title>
        <authorList>
            <person name="Seuylemezian A."/>
            <person name="Vaishampayan P."/>
        </authorList>
    </citation>
    <scope>NUCLEOTIDE SEQUENCE [LARGE SCALE GENOMIC DNA]</scope>
    <source>
        <strain evidence="6 7">JJ-247</strain>
    </source>
</reference>
<dbReference type="PANTHER" id="PTHR43212">
    <property type="entry name" value="QUERCETIN 2,3-DIOXYGENASE"/>
    <property type="match status" value="1"/>
</dbReference>
<dbReference type="InterPro" id="IPR012093">
    <property type="entry name" value="Pirin"/>
</dbReference>
<dbReference type="Proteomes" id="UP000265816">
    <property type="component" value="Unassembled WGS sequence"/>
</dbReference>
<proteinExistence type="inferred from homology"/>
<dbReference type="OrthoDB" id="321327at2"/>
<dbReference type="EMBL" id="QWVT01000008">
    <property type="protein sequence ID" value="RID87752.1"/>
    <property type="molecule type" value="Genomic_DNA"/>
</dbReference>
<evidence type="ECO:0000313" key="7">
    <source>
        <dbReference type="Proteomes" id="UP000265816"/>
    </source>
</evidence>
<gene>
    <name evidence="6" type="ORF">D1970_02595</name>
</gene>
<accession>A0A398BD16</accession>
<dbReference type="Pfam" id="PF02678">
    <property type="entry name" value="Pirin"/>
    <property type="match status" value="1"/>
</dbReference>
<dbReference type="Gene3D" id="2.60.120.10">
    <property type="entry name" value="Jelly Rolls"/>
    <property type="match status" value="2"/>
</dbReference>
<evidence type="ECO:0000259" key="4">
    <source>
        <dbReference type="Pfam" id="PF02678"/>
    </source>
</evidence>
<dbReference type="GO" id="GO:0046872">
    <property type="term" value="F:metal ion binding"/>
    <property type="evidence" value="ECO:0007669"/>
    <property type="project" value="UniProtKB-KW"/>
</dbReference>